<dbReference type="SUPFAM" id="SSF46785">
    <property type="entry name" value="Winged helix' DNA-binding domain"/>
    <property type="match status" value="1"/>
</dbReference>
<dbReference type="Pfam" id="PF01638">
    <property type="entry name" value="HxlR"/>
    <property type="match status" value="1"/>
</dbReference>
<evidence type="ECO:0000256" key="1">
    <source>
        <dbReference type="ARBA" id="ARBA00023015"/>
    </source>
</evidence>
<evidence type="ECO:0000313" key="7">
    <source>
        <dbReference type="Proteomes" id="UP000598297"/>
    </source>
</evidence>
<accession>A0A964XKE2</accession>
<proteinExistence type="predicted"/>
<evidence type="ECO:0000313" key="6">
    <source>
        <dbReference type="EMBL" id="NBE50453.1"/>
    </source>
</evidence>
<dbReference type="OrthoDB" id="370168at2"/>
<comment type="caution">
    <text evidence="6">The sequence shown here is derived from an EMBL/GenBank/DDBJ whole genome shotgun (WGS) entry which is preliminary data.</text>
</comment>
<dbReference type="Gene3D" id="1.10.10.10">
    <property type="entry name" value="Winged helix-like DNA-binding domain superfamily/Winged helix DNA-binding domain"/>
    <property type="match status" value="1"/>
</dbReference>
<keyword evidence="2" id="KW-0238">DNA-binding</keyword>
<evidence type="ECO:0000256" key="3">
    <source>
        <dbReference type="ARBA" id="ARBA00023163"/>
    </source>
</evidence>
<organism evidence="6 7">
    <name type="scientific">Streptomyces boluensis</name>
    <dbReference type="NCBI Taxonomy" id="1775135"/>
    <lineage>
        <taxon>Bacteria</taxon>
        <taxon>Bacillati</taxon>
        <taxon>Actinomycetota</taxon>
        <taxon>Actinomycetes</taxon>
        <taxon>Kitasatosporales</taxon>
        <taxon>Streptomycetaceae</taxon>
        <taxon>Streptomyces</taxon>
    </lineage>
</organism>
<evidence type="ECO:0000256" key="4">
    <source>
        <dbReference type="SAM" id="MobiDB-lite"/>
    </source>
</evidence>
<keyword evidence="1" id="KW-0805">Transcription regulation</keyword>
<dbReference type="PANTHER" id="PTHR33204">
    <property type="entry name" value="TRANSCRIPTIONAL REGULATOR, MARR FAMILY"/>
    <property type="match status" value="1"/>
</dbReference>
<keyword evidence="7" id="KW-1185">Reference proteome</keyword>
<feature type="domain" description="HTH hxlR-type" evidence="5">
    <location>
        <begin position="60"/>
        <end position="167"/>
    </location>
</feature>
<feature type="region of interest" description="Disordered" evidence="4">
    <location>
        <begin position="32"/>
        <end position="60"/>
    </location>
</feature>
<name>A0A964XKE2_9ACTN</name>
<dbReference type="InterPro" id="IPR011991">
    <property type="entry name" value="ArsR-like_HTH"/>
</dbReference>
<feature type="compositionally biased region" description="Low complexity" evidence="4">
    <location>
        <begin position="48"/>
        <end position="59"/>
    </location>
</feature>
<dbReference type="PANTHER" id="PTHR33204:SF39">
    <property type="entry name" value="TRANSCRIPTIONAL REGULATORY PROTEIN"/>
    <property type="match status" value="1"/>
</dbReference>
<dbReference type="InterPro" id="IPR036390">
    <property type="entry name" value="WH_DNA-bd_sf"/>
</dbReference>
<dbReference type="InterPro" id="IPR002577">
    <property type="entry name" value="HTH_HxlR"/>
</dbReference>
<dbReference type="PROSITE" id="PS51118">
    <property type="entry name" value="HTH_HXLR"/>
    <property type="match status" value="1"/>
</dbReference>
<reference evidence="6" key="1">
    <citation type="submission" date="2020-01" db="EMBL/GenBank/DDBJ databases">
        <title>Whole-genome analyses of novel actinobacteria.</title>
        <authorList>
            <person name="Sahin N."/>
        </authorList>
    </citation>
    <scope>NUCLEOTIDE SEQUENCE</scope>
    <source>
        <strain evidence="6">YC537</strain>
    </source>
</reference>
<dbReference type="GO" id="GO:0003677">
    <property type="term" value="F:DNA binding"/>
    <property type="evidence" value="ECO:0007669"/>
    <property type="project" value="UniProtKB-KW"/>
</dbReference>
<gene>
    <name evidence="6" type="ORF">GUY60_03215</name>
</gene>
<dbReference type="EMBL" id="JAAAHS010000012">
    <property type="protein sequence ID" value="NBE50453.1"/>
    <property type="molecule type" value="Genomic_DNA"/>
</dbReference>
<evidence type="ECO:0000256" key="2">
    <source>
        <dbReference type="ARBA" id="ARBA00023125"/>
    </source>
</evidence>
<dbReference type="Proteomes" id="UP000598297">
    <property type="component" value="Unassembled WGS sequence"/>
</dbReference>
<keyword evidence="3" id="KW-0804">Transcription</keyword>
<evidence type="ECO:0000259" key="5">
    <source>
        <dbReference type="PROSITE" id="PS51118"/>
    </source>
</evidence>
<dbReference type="AlphaFoldDB" id="A0A964XKE2"/>
<dbReference type="CDD" id="cd00090">
    <property type="entry name" value="HTH_ARSR"/>
    <property type="match status" value="1"/>
</dbReference>
<dbReference type="InterPro" id="IPR036388">
    <property type="entry name" value="WH-like_DNA-bd_sf"/>
</dbReference>
<sequence length="190" mass="20421">MVGQDGRSHKRHTRVRNGKAVCAMDAEALGTRVAQAAQPAQPAPAPAAQPDRAPGPAGPCARWPAEQGETIRQIVDRAGDKWTVLIIGTLENGPLRYTELQRAVQGISQRMLTHTLRQLQRDGLVTRTSHPEVPPRVEYALTELGATLLVAVTALIDWAGTHHDEISDNRARFDEATTATATTTATAAQA</sequence>
<protein>
    <submittedName>
        <fullName evidence="6">Transcriptional regulator</fullName>
    </submittedName>
</protein>